<dbReference type="EMBL" id="KZ110594">
    <property type="protein sequence ID" value="OSX64347.1"/>
    <property type="molecule type" value="Genomic_DNA"/>
</dbReference>
<dbReference type="PROSITE" id="PS50089">
    <property type="entry name" value="ZF_RING_2"/>
    <property type="match status" value="1"/>
</dbReference>
<dbReference type="AlphaFoldDB" id="A0A1X6N6V0"/>
<evidence type="ECO:0000256" key="5">
    <source>
        <dbReference type="SAM" id="Coils"/>
    </source>
</evidence>
<keyword evidence="3" id="KW-0862">Zinc</keyword>
<dbReference type="GO" id="GO:0033768">
    <property type="term" value="C:SUMO-targeted ubiquitin ligase complex"/>
    <property type="evidence" value="ECO:0007669"/>
    <property type="project" value="TreeGrafter"/>
</dbReference>
<evidence type="ECO:0000313" key="9">
    <source>
        <dbReference type="Proteomes" id="UP000194127"/>
    </source>
</evidence>
<dbReference type="GeneID" id="36325532"/>
<feature type="region of interest" description="Disordered" evidence="6">
    <location>
        <begin position="255"/>
        <end position="317"/>
    </location>
</feature>
<dbReference type="GO" id="GO:0008270">
    <property type="term" value="F:zinc ion binding"/>
    <property type="evidence" value="ECO:0007669"/>
    <property type="project" value="UniProtKB-KW"/>
</dbReference>
<keyword evidence="9" id="KW-1185">Reference proteome</keyword>
<evidence type="ECO:0000259" key="7">
    <source>
        <dbReference type="PROSITE" id="PS50089"/>
    </source>
</evidence>
<feature type="domain" description="RING-type" evidence="7">
    <location>
        <begin position="6"/>
        <end position="49"/>
    </location>
</feature>
<organism evidence="8 9">
    <name type="scientific">Postia placenta MAD-698-R-SB12</name>
    <dbReference type="NCBI Taxonomy" id="670580"/>
    <lineage>
        <taxon>Eukaryota</taxon>
        <taxon>Fungi</taxon>
        <taxon>Dikarya</taxon>
        <taxon>Basidiomycota</taxon>
        <taxon>Agaricomycotina</taxon>
        <taxon>Agaricomycetes</taxon>
        <taxon>Polyporales</taxon>
        <taxon>Adustoporiaceae</taxon>
        <taxon>Rhodonia</taxon>
    </lineage>
</organism>
<evidence type="ECO:0000313" key="8">
    <source>
        <dbReference type="EMBL" id="OSX64347.1"/>
    </source>
</evidence>
<accession>A0A1X6N6V0</accession>
<keyword evidence="1" id="KW-0479">Metal-binding</keyword>
<dbReference type="GO" id="GO:0032183">
    <property type="term" value="F:SUMO binding"/>
    <property type="evidence" value="ECO:0007669"/>
    <property type="project" value="TreeGrafter"/>
</dbReference>
<proteinExistence type="predicted"/>
<dbReference type="Gene3D" id="3.30.40.10">
    <property type="entry name" value="Zinc/RING finger domain, C3HC4 (zinc finger)"/>
    <property type="match status" value="1"/>
</dbReference>
<dbReference type="OrthoDB" id="6270329at2759"/>
<gene>
    <name evidence="8" type="ORF">POSPLADRAFT_1054956</name>
</gene>
<feature type="coiled-coil region" evidence="5">
    <location>
        <begin position="86"/>
        <end position="162"/>
    </location>
</feature>
<dbReference type="RefSeq" id="XP_024341141.1">
    <property type="nucleotide sequence ID" value="XM_024480582.1"/>
</dbReference>
<dbReference type="Proteomes" id="UP000194127">
    <property type="component" value="Unassembled WGS sequence"/>
</dbReference>
<evidence type="ECO:0000256" key="1">
    <source>
        <dbReference type="ARBA" id="ARBA00022723"/>
    </source>
</evidence>
<dbReference type="GO" id="GO:0061630">
    <property type="term" value="F:ubiquitin protein ligase activity"/>
    <property type="evidence" value="ECO:0007669"/>
    <property type="project" value="InterPro"/>
</dbReference>
<evidence type="ECO:0000256" key="6">
    <source>
        <dbReference type="SAM" id="MobiDB-lite"/>
    </source>
</evidence>
<dbReference type="SMART" id="SM00184">
    <property type="entry name" value="RING"/>
    <property type="match status" value="1"/>
</dbReference>
<name>A0A1X6N6V0_9APHY</name>
<feature type="region of interest" description="Disordered" evidence="6">
    <location>
        <begin position="164"/>
        <end position="203"/>
    </location>
</feature>
<dbReference type="Pfam" id="PF00097">
    <property type="entry name" value="zf-C3HC4"/>
    <property type="match status" value="1"/>
</dbReference>
<sequence>MSEGSCGICLDDLKSPVSTPCGHLHCEACLFTHLEANADAITGSCPTCRAHFPITNPDLRFVPPKYHVFILPSVRRVFLDVSGQSNRQLQATATRLESRVNALLEDKRLLMERCESAMAASQKHQEGERDARLEMENLMEELRELRAKYENLKRGYRMLRKSDACGPVQAQKRDSIQAGLDSSSASSSHEHTPLFPPCEDEGRSLGRSALRATKRPRPLGSPFDLPVLRGIPAARPALFKKGRRSVVLNLDSFGLPSLPDNLEEDDDTVVNSSGGPQRSGLPTGDIFSPEVSGGANSSWGRSIFGTGGSMEIEEDDE</sequence>
<evidence type="ECO:0000256" key="4">
    <source>
        <dbReference type="PROSITE-ProRule" id="PRU00175"/>
    </source>
</evidence>
<protein>
    <recommendedName>
        <fullName evidence="7">RING-type domain-containing protein</fullName>
    </recommendedName>
</protein>
<evidence type="ECO:0000256" key="3">
    <source>
        <dbReference type="ARBA" id="ARBA00022833"/>
    </source>
</evidence>
<dbReference type="PANTHER" id="PTHR47094:SF1">
    <property type="entry name" value="RING-TYPE E3 UBIQUITIN TRANSFERASE"/>
    <property type="match status" value="1"/>
</dbReference>
<dbReference type="PANTHER" id="PTHR47094">
    <property type="entry name" value="ELFLESS, ISOFORM B"/>
    <property type="match status" value="1"/>
</dbReference>
<dbReference type="InterPro" id="IPR013083">
    <property type="entry name" value="Znf_RING/FYVE/PHD"/>
</dbReference>
<dbReference type="SUPFAM" id="SSF57850">
    <property type="entry name" value="RING/U-box"/>
    <property type="match status" value="1"/>
</dbReference>
<keyword evidence="2 4" id="KW-0863">Zinc-finger</keyword>
<keyword evidence="5" id="KW-0175">Coiled coil</keyword>
<reference evidence="8 9" key="1">
    <citation type="submission" date="2017-04" db="EMBL/GenBank/DDBJ databases">
        <title>Genome Sequence of the Model Brown-Rot Fungus Postia placenta SB12.</title>
        <authorList>
            <consortium name="DOE Joint Genome Institute"/>
            <person name="Gaskell J."/>
            <person name="Kersten P."/>
            <person name="Larrondo L.F."/>
            <person name="Canessa P."/>
            <person name="Martinez D."/>
            <person name="Hibbett D."/>
            <person name="Schmoll M."/>
            <person name="Kubicek C.P."/>
            <person name="Martinez A.T."/>
            <person name="Yadav J."/>
            <person name="Master E."/>
            <person name="Magnuson J.K."/>
            <person name="James T."/>
            <person name="Yaver D."/>
            <person name="Berka R."/>
            <person name="Labutti K."/>
            <person name="Lipzen A."/>
            <person name="Aerts A."/>
            <person name="Barry K."/>
            <person name="Henrissat B."/>
            <person name="Blanchette R."/>
            <person name="Grigoriev I."/>
            <person name="Cullen D."/>
        </authorList>
    </citation>
    <scope>NUCLEOTIDE SEQUENCE [LARGE SCALE GENOMIC DNA]</scope>
    <source>
        <strain evidence="8 9">MAD-698-R-SB12</strain>
    </source>
</reference>
<dbReference type="InterPro" id="IPR001841">
    <property type="entry name" value="Znf_RING"/>
</dbReference>
<dbReference type="InterPro" id="IPR049627">
    <property type="entry name" value="SLX8"/>
</dbReference>
<dbReference type="GO" id="GO:0006511">
    <property type="term" value="P:ubiquitin-dependent protein catabolic process"/>
    <property type="evidence" value="ECO:0007669"/>
    <property type="project" value="TreeGrafter"/>
</dbReference>
<dbReference type="STRING" id="670580.A0A1X6N6V0"/>
<dbReference type="GO" id="GO:0140082">
    <property type="term" value="F:SUMO-ubiquitin ligase activity"/>
    <property type="evidence" value="ECO:0007669"/>
    <property type="project" value="TreeGrafter"/>
</dbReference>
<dbReference type="InterPro" id="IPR018957">
    <property type="entry name" value="Znf_C3HC4_RING-type"/>
</dbReference>
<evidence type="ECO:0000256" key="2">
    <source>
        <dbReference type="ARBA" id="ARBA00022771"/>
    </source>
</evidence>